<organism evidence="1 2">
    <name type="scientific">Equus caballus</name>
    <name type="common">Horse</name>
    <dbReference type="NCBI Taxonomy" id="9796"/>
    <lineage>
        <taxon>Eukaryota</taxon>
        <taxon>Metazoa</taxon>
        <taxon>Chordata</taxon>
        <taxon>Craniata</taxon>
        <taxon>Vertebrata</taxon>
        <taxon>Euteleostomi</taxon>
        <taxon>Mammalia</taxon>
        <taxon>Eutheria</taxon>
        <taxon>Laurasiatheria</taxon>
        <taxon>Perissodactyla</taxon>
        <taxon>Equidae</taxon>
        <taxon>Equus</taxon>
    </lineage>
</organism>
<reference evidence="1" key="3">
    <citation type="submission" date="2025-09" db="UniProtKB">
        <authorList>
            <consortium name="Ensembl"/>
        </authorList>
    </citation>
    <scope>IDENTIFICATION</scope>
    <source>
        <strain evidence="1">Thoroughbred</strain>
    </source>
</reference>
<reference evidence="1" key="1">
    <citation type="journal article" date="2009" name="Science">
        <title>Genome sequence, comparative analysis, and population genetics of the domestic horse.</title>
        <authorList>
            <consortium name="Broad Institute Genome Sequencing Platform"/>
            <consortium name="Broad Institute Whole Genome Assembly Team"/>
            <person name="Wade C.M."/>
            <person name="Giulotto E."/>
            <person name="Sigurdsson S."/>
            <person name="Zoli M."/>
            <person name="Gnerre S."/>
            <person name="Imsland F."/>
            <person name="Lear T.L."/>
            <person name="Adelson D.L."/>
            <person name="Bailey E."/>
            <person name="Bellone R.R."/>
            <person name="Bloecker H."/>
            <person name="Distl O."/>
            <person name="Edgar R.C."/>
            <person name="Garber M."/>
            <person name="Leeb T."/>
            <person name="Mauceli E."/>
            <person name="MacLeod J.N."/>
            <person name="Penedo M.C.T."/>
            <person name="Raison J.M."/>
            <person name="Sharpe T."/>
            <person name="Vogel J."/>
            <person name="Andersson L."/>
            <person name="Antczak D.F."/>
            <person name="Biagi T."/>
            <person name="Binns M.M."/>
            <person name="Chowdhary B.P."/>
            <person name="Coleman S.J."/>
            <person name="Della Valle G."/>
            <person name="Fryc S."/>
            <person name="Guerin G."/>
            <person name="Hasegawa T."/>
            <person name="Hill E.W."/>
            <person name="Jurka J."/>
            <person name="Kiialainen A."/>
            <person name="Lindgren G."/>
            <person name="Liu J."/>
            <person name="Magnani E."/>
            <person name="Mickelson J.R."/>
            <person name="Murray J."/>
            <person name="Nergadze S.G."/>
            <person name="Onofrio R."/>
            <person name="Pedroni S."/>
            <person name="Piras M.F."/>
            <person name="Raudsepp T."/>
            <person name="Rocchi M."/>
            <person name="Roeed K.H."/>
            <person name="Ryder O.A."/>
            <person name="Searle S."/>
            <person name="Skow L."/>
            <person name="Swinburne J.E."/>
            <person name="Syvaenen A.C."/>
            <person name="Tozaki T."/>
            <person name="Valberg S.J."/>
            <person name="Vaudin M."/>
            <person name="White J.R."/>
            <person name="Zody M.C."/>
            <person name="Lander E.S."/>
            <person name="Lindblad-Toh K."/>
        </authorList>
    </citation>
    <scope>NUCLEOTIDE SEQUENCE [LARGE SCALE GENOMIC DNA]</scope>
    <source>
        <strain evidence="1">Thoroughbred</strain>
    </source>
</reference>
<dbReference type="InterPro" id="IPR053179">
    <property type="entry name" value="LINE-1_ORF2_RT/EN"/>
</dbReference>
<dbReference type="Proteomes" id="UP000002281">
    <property type="component" value="Unplaced"/>
</dbReference>
<keyword evidence="2" id="KW-1185">Reference proteome</keyword>
<accession>A0A9L0SHD2</accession>
<evidence type="ECO:0000313" key="2">
    <source>
        <dbReference type="Proteomes" id="UP000002281"/>
    </source>
</evidence>
<dbReference type="PANTHER" id="PTHR25952:SF255">
    <property type="entry name" value="LINE-1 RETROTRANSPOSABLE ELEMENT ORF2 PROTEIN"/>
    <property type="match status" value="1"/>
</dbReference>
<dbReference type="PANTHER" id="PTHR25952">
    <property type="entry name" value="ENDO/EXONUCLEASE/PHOSPHATASE DOMAIN-CONTAINING PROTEIN"/>
    <property type="match status" value="1"/>
</dbReference>
<protein>
    <submittedName>
        <fullName evidence="1">Uncharacterized protein</fullName>
    </submittedName>
</protein>
<proteinExistence type="predicted"/>
<reference evidence="1" key="2">
    <citation type="submission" date="2025-08" db="UniProtKB">
        <authorList>
            <consortium name="Ensembl"/>
        </authorList>
    </citation>
    <scope>IDENTIFICATION</scope>
    <source>
        <strain evidence="1">Thoroughbred</strain>
    </source>
</reference>
<dbReference type="AlphaFoldDB" id="A0A9L0SHD2"/>
<name>A0A9L0SHD2_HORSE</name>
<dbReference type="GeneTree" id="ENSGT01150000286946"/>
<sequence length="150" mass="18194">NIHITYSNLQIQWNLNQNPSDILHRNRTKNPKYIWSSKRPRIDKTILRKKNEAGDFTIPDFKIYYKALGIRTAWYWHKNRHPNPWNRTESPGIKPHICGQLIFDKGGKSIQWRKESLFKKQCWQNWTPTSKRMKIDHYLTLYTKIKLKMD</sequence>
<evidence type="ECO:0000313" key="1">
    <source>
        <dbReference type="Ensembl" id="ENSECAP00000073602.1"/>
    </source>
</evidence>
<dbReference type="Ensembl" id="ENSECAT00000120943.1">
    <property type="protein sequence ID" value="ENSECAP00000073602.1"/>
    <property type="gene ID" value="ENSECAG00000054931.1"/>
</dbReference>